<dbReference type="PROSITE" id="PS52016">
    <property type="entry name" value="TONB_DEPENDENT_REC_3"/>
    <property type="match status" value="1"/>
</dbReference>
<evidence type="ECO:0000256" key="2">
    <source>
        <dbReference type="ARBA" id="ARBA00022448"/>
    </source>
</evidence>
<dbReference type="FunFam" id="2.170.130.10:FF:000008">
    <property type="entry name" value="SusC/RagA family TonB-linked outer membrane protein"/>
    <property type="match status" value="1"/>
</dbReference>
<evidence type="ECO:0000256" key="7">
    <source>
        <dbReference type="ARBA" id="ARBA00023237"/>
    </source>
</evidence>
<name>A0A1H3X5X4_9BACT</name>
<comment type="subcellular location">
    <subcellularLocation>
        <location evidence="1 8">Cell outer membrane</location>
        <topology evidence="1 8">Multi-pass membrane protein</topology>
    </subcellularLocation>
</comment>
<dbReference type="OrthoDB" id="9768177at2"/>
<keyword evidence="4 8" id="KW-0812">Transmembrane</keyword>
<dbReference type="InterPro" id="IPR037066">
    <property type="entry name" value="Plug_dom_sf"/>
</dbReference>
<protein>
    <submittedName>
        <fullName evidence="12">TonB-linked outer membrane protein, SusC/RagA family</fullName>
    </submittedName>
</protein>
<dbReference type="NCBIfam" id="TIGR04057">
    <property type="entry name" value="SusC_RagA_signa"/>
    <property type="match status" value="1"/>
</dbReference>
<dbReference type="SUPFAM" id="SSF56935">
    <property type="entry name" value="Porins"/>
    <property type="match status" value="1"/>
</dbReference>
<keyword evidence="6 8" id="KW-0472">Membrane</keyword>
<dbReference type="InterPro" id="IPR036942">
    <property type="entry name" value="Beta-barrel_TonB_sf"/>
</dbReference>
<evidence type="ECO:0000259" key="10">
    <source>
        <dbReference type="Pfam" id="PF00593"/>
    </source>
</evidence>
<dbReference type="InterPro" id="IPR023997">
    <property type="entry name" value="TonB-dep_OMP_SusC/RagA_CS"/>
</dbReference>
<keyword evidence="13" id="KW-1185">Reference proteome</keyword>
<evidence type="ECO:0000256" key="5">
    <source>
        <dbReference type="ARBA" id="ARBA00023077"/>
    </source>
</evidence>
<dbReference type="EMBL" id="FNRL01000001">
    <property type="protein sequence ID" value="SDZ94785.1"/>
    <property type="molecule type" value="Genomic_DNA"/>
</dbReference>
<evidence type="ECO:0000256" key="8">
    <source>
        <dbReference type="PROSITE-ProRule" id="PRU01360"/>
    </source>
</evidence>
<evidence type="ECO:0000259" key="11">
    <source>
        <dbReference type="Pfam" id="PF07715"/>
    </source>
</evidence>
<dbReference type="Gene3D" id="2.40.170.20">
    <property type="entry name" value="TonB-dependent receptor, beta-barrel domain"/>
    <property type="match status" value="1"/>
</dbReference>
<dbReference type="GO" id="GO:0009279">
    <property type="term" value="C:cell outer membrane"/>
    <property type="evidence" value="ECO:0007669"/>
    <property type="project" value="UniProtKB-SubCell"/>
</dbReference>
<sequence length="1058" mass="115770">MNISLSLWRIISSYAHEYKSRKTGFLCVVFLFSCQWLFAQQGTVRGRVTGDGAGIPGATVQVKGTATGTQTGDKGEFTLNVSPNAVLIVSALGFATQEVRVNNRMNIDIQMESTAKNLEQLVVVGYGTQKRKDLTGAISSVSAAQIEKVPVTTIDQALQGRATGVQVTNNDGSPGAAVSVRIRGIGTFGDNSPLYVVDGYPLSGGLSNLNPSDIATIDVLKDASATAIYGNRAANGVVVITTKRGRKDGIQVTLDAVNSFQSKPKKYRVLTAQQFGPFATEIARQSNYEVLPEWSDPASLRNIDWQDEVYQQGLRQNYNIALRGGNDKVQTAFSAGMVDHKGVIMLSYYKRYNAGLNLDYTPNSWLKVNNSVKYARTDGTVRLGSGLTGIGNLTKLIPTMTGNPLTDEVKDANGNYGFYTKGKTVTSGSNNIVADIETQDTRNASNNLLAASALEVTPVSGLRLKTNFGINFSDYSGYYFTPTNNRVEPAAYPFYSQSANNSFEWLWENTVAYTKTFNKIHNIDFVGGVSSQKNTFRQIGANGSQMVSDELRDLGSVQRLASIYGNQETWSLASQFGRLTYKLMDRYIITGTVRRDGSSRFADGHKWGVFPSVSASWRLGDESFMKGLTWLNDLKIRGSYGTAGNQNIGLFQYQGNYGSGTTQNNRGYVFGATKVFYDGITLQDLPNPNLVWETSKQGNVGLEVSVLDNRLSLTADYYRRVSSDFLLKVDVPAQTGFPNATRNVGSIENKGVELALSYRKTTGDFTWEIAGNVTTVKNKILKLAPGQTGQSNFSNLGFPDYGGNTWQVYSYSTLGNSLGAFYGFKNGGIFQTQQEIDELNAIATKNNNGQTTYYQASTTSPGDRKFIDLNGDGKITDADRTIIGSPIPKFYGGLNYDAAYKNFDLSLFFYYSVGNDILNYARRNLESLATNGGVGVQNVGEEWYLNRWTPTHPSTTYARAVREDVNGNTRPSDYYVEDGSYLRLRSLMLGYTLPADIAKRLHVGKVRVYVSGQNLFTITGYSGLDPEIGEQNGATASGIDLGTYPSTRNYTIGLNVQF</sequence>
<keyword evidence="2 8" id="KW-0813">Transport</keyword>
<evidence type="ECO:0000313" key="13">
    <source>
        <dbReference type="Proteomes" id="UP000199656"/>
    </source>
</evidence>
<dbReference type="InterPro" id="IPR039426">
    <property type="entry name" value="TonB-dep_rcpt-like"/>
</dbReference>
<dbReference type="Gene3D" id="2.60.40.1120">
    <property type="entry name" value="Carboxypeptidase-like, regulatory domain"/>
    <property type="match status" value="1"/>
</dbReference>
<keyword evidence="5 9" id="KW-0798">TonB box</keyword>
<evidence type="ECO:0000256" key="9">
    <source>
        <dbReference type="RuleBase" id="RU003357"/>
    </source>
</evidence>
<dbReference type="InterPro" id="IPR008969">
    <property type="entry name" value="CarboxyPept-like_regulatory"/>
</dbReference>
<keyword evidence="7 8" id="KW-0998">Cell outer membrane</keyword>
<dbReference type="InterPro" id="IPR023996">
    <property type="entry name" value="TonB-dep_OMP_SusC/RagA"/>
</dbReference>
<keyword evidence="3 8" id="KW-1134">Transmembrane beta strand</keyword>
<accession>A0A1H3X5X4</accession>
<dbReference type="SUPFAM" id="SSF49464">
    <property type="entry name" value="Carboxypeptidase regulatory domain-like"/>
    <property type="match status" value="1"/>
</dbReference>
<reference evidence="13" key="1">
    <citation type="submission" date="2016-10" db="EMBL/GenBank/DDBJ databases">
        <authorList>
            <person name="Varghese N."/>
            <person name="Submissions S."/>
        </authorList>
    </citation>
    <scope>NUCLEOTIDE SEQUENCE [LARGE SCALE GENOMIC DNA]</scope>
    <source>
        <strain evidence="13">DSM 23920</strain>
    </source>
</reference>
<dbReference type="RefSeq" id="WP_089757866.1">
    <property type="nucleotide sequence ID" value="NZ_BKAT01000012.1"/>
</dbReference>
<dbReference type="Pfam" id="PF07715">
    <property type="entry name" value="Plug"/>
    <property type="match status" value="1"/>
</dbReference>
<dbReference type="Gene3D" id="2.170.130.10">
    <property type="entry name" value="TonB-dependent receptor, plug domain"/>
    <property type="match status" value="1"/>
</dbReference>
<dbReference type="AlphaFoldDB" id="A0A1H3X5X4"/>
<proteinExistence type="inferred from homology"/>
<evidence type="ECO:0000256" key="6">
    <source>
        <dbReference type="ARBA" id="ARBA00023136"/>
    </source>
</evidence>
<gene>
    <name evidence="12" type="ORF">SAMN05660909_00282</name>
</gene>
<feature type="domain" description="TonB-dependent receptor-like beta-barrel" evidence="10">
    <location>
        <begin position="414"/>
        <end position="912"/>
    </location>
</feature>
<dbReference type="InterPro" id="IPR012910">
    <property type="entry name" value="Plug_dom"/>
</dbReference>
<evidence type="ECO:0000256" key="4">
    <source>
        <dbReference type="ARBA" id="ARBA00022692"/>
    </source>
</evidence>
<evidence type="ECO:0000256" key="1">
    <source>
        <dbReference type="ARBA" id="ARBA00004571"/>
    </source>
</evidence>
<dbReference type="Pfam" id="PF13715">
    <property type="entry name" value="CarbopepD_reg_2"/>
    <property type="match status" value="1"/>
</dbReference>
<dbReference type="STRING" id="408074.SAMN05660909_00282"/>
<comment type="similarity">
    <text evidence="8 9">Belongs to the TonB-dependent receptor family.</text>
</comment>
<organism evidence="12 13">
    <name type="scientific">Chitinophaga terrae</name>
    <name type="common">ex Kim and Jung 2007</name>
    <dbReference type="NCBI Taxonomy" id="408074"/>
    <lineage>
        <taxon>Bacteria</taxon>
        <taxon>Pseudomonadati</taxon>
        <taxon>Bacteroidota</taxon>
        <taxon>Chitinophagia</taxon>
        <taxon>Chitinophagales</taxon>
        <taxon>Chitinophagaceae</taxon>
        <taxon>Chitinophaga</taxon>
    </lineage>
</organism>
<evidence type="ECO:0000313" key="12">
    <source>
        <dbReference type="EMBL" id="SDZ94785.1"/>
    </source>
</evidence>
<dbReference type="Proteomes" id="UP000199656">
    <property type="component" value="Unassembled WGS sequence"/>
</dbReference>
<dbReference type="NCBIfam" id="TIGR04056">
    <property type="entry name" value="OMP_RagA_SusC"/>
    <property type="match status" value="1"/>
</dbReference>
<dbReference type="InterPro" id="IPR000531">
    <property type="entry name" value="Beta-barrel_TonB"/>
</dbReference>
<evidence type="ECO:0000256" key="3">
    <source>
        <dbReference type="ARBA" id="ARBA00022452"/>
    </source>
</evidence>
<dbReference type="Pfam" id="PF00593">
    <property type="entry name" value="TonB_dep_Rec_b-barrel"/>
    <property type="match status" value="1"/>
</dbReference>
<feature type="domain" description="TonB-dependent receptor plug" evidence="11">
    <location>
        <begin position="131"/>
        <end position="237"/>
    </location>
</feature>